<evidence type="ECO:0000256" key="6">
    <source>
        <dbReference type="ARBA" id="ARBA00023242"/>
    </source>
</evidence>
<dbReference type="PANTHER" id="PTHR13392">
    <property type="entry name" value="ATAXIN 1"/>
    <property type="match status" value="1"/>
</dbReference>
<dbReference type="GO" id="GO:0006355">
    <property type="term" value="P:regulation of DNA-templated transcription"/>
    <property type="evidence" value="ECO:0007669"/>
    <property type="project" value="InterPro"/>
</dbReference>
<dbReference type="GeneID" id="20196370"/>
<proteinExistence type="predicted"/>
<dbReference type="SUPFAM" id="SSF102031">
    <property type="entry name" value="AXH domain"/>
    <property type="match status" value="1"/>
</dbReference>
<keyword evidence="10" id="KW-1185">Reference proteome</keyword>
<dbReference type="EMBL" id="AMQM01000833">
    <property type="status" value="NOT_ANNOTATED_CDS"/>
    <property type="molecule type" value="Genomic_DNA"/>
</dbReference>
<dbReference type="InterPro" id="IPR043404">
    <property type="entry name" value="ATAXIN1-like"/>
</dbReference>
<reference evidence="10" key="1">
    <citation type="submission" date="2012-12" db="EMBL/GenBank/DDBJ databases">
        <authorList>
            <person name="Hellsten U."/>
            <person name="Grimwood J."/>
            <person name="Chapman J.A."/>
            <person name="Shapiro H."/>
            <person name="Aerts A."/>
            <person name="Otillar R.P."/>
            <person name="Terry A.Y."/>
            <person name="Boore J.L."/>
            <person name="Simakov O."/>
            <person name="Marletaz F."/>
            <person name="Cho S.-J."/>
            <person name="Edsinger-Gonzales E."/>
            <person name="Havlak P."/>
            <person name="Kuo D.-H."/>
            <person name="Larsson T."/>
            <person name="Lv J."/>
            <person name="Arendt D."/>
            <person name="Savage R."/>
            <person name="Osoegawa K."/>
            <person name="de Jong P."/>
            <person name="Lindberg D.R."/>
            <person name="Seaver E.C."/>
            <person name="Weisblat D.A."/>
            <person name="Putnam N.H."/>
            <person name="Grigoriev I.V."/>
            <person name="Rokhsar D.S."/>
        </authorList>
    </citation>
    <scope>NUCLEOTIDE SEQUENCE</scope>
</reference>
<dbReference type="Pfam" id="PF08517">
    <property type="entry name" value="AXH"/>
    <property type="match status" value="1"/>
</dbReference>
<feature type="domain" description="AXH" evidence="7">
    <location>
        <begin position="1"/>
        <end position="113"/>
    </location>
</feature>
<dbReference type="KEGG" id="hro:HELRODRAFT_136991"/>
<dbReference type="PROSITE" id="PS51148">
    <property type="entry name" value="AXH"/>
    <property type="match status" value="1"/>
</dbReference>
<sequence>FQIGTKVQLKSGTLKNIEQLTTRDFVDDSNFKDLDLNLRKMFVMHMKENHEMNSVMLGFAIVEENVQMTVEARVEHPFFLLNRGWASYSPDETWNKFGMTCERLQVGNCCLGL</sequence>
<dbReference type="STRING" id="6412.T1EIH0"/>
<evidence type="ECO:0000256" key="5">
    <source>
        <dbReference type="ARBA" id="ARBA00023163"/>
    </source>
</evidence>
<dbReference type="SMART" id="SM00536">
    <property type="entry name" value="AXH"/>
    <property type="match status" value="1"/>
</dbReference>
<dbReference type="Gene3D" id="2.170.16.10">
    <property type="entry name" value="Hedgehog/Intein (Hint) domain"/>
    <property type="match status" value="1"/>
</dbReference>
<comment type="subcellular location">
    <subcellularLocation>
        <location evidence="1">Nucleus</location>
    </subcellularLocation>
</comment>
<evidence type="ECO:0000256" key="2">
    <source>
        <dbReference type="ARBA" id="ARBA00022491"/>
    </source>
</evidence>
<evidence type="ECO:0000256" key="1">
    <source>
        <dbReference type="ARBA" id="ARBA00004123"/>
    </source>
</evidence>
<dbReference type="GO" id="GO:0005634">
    <property type="term" value="C:nucleus"/>
    <property type="evidence" value="ECO:0007669"/>
    <property type="project" value="UniProtKB-SubCell"/>
</dbReference>
<reference evidence="8 10" key="2">
    <citation type="journal article" date="2013" name="Nature">
        <title>Insights into bilaterian evolution from three spiralian genomes.</title>
        <authorList>
            <person name="Simakov O."/>
            <person name="Marletaz F."/>
            <person name="Cho S.J."/>
            <person name="Edsinger-Gonzales E."/>
            <person name="Havlak P."/>
            <person name="Hellsten U."/>
            <person name="Kuo D.H."/>
            <person name="Larsson T."/>
            <person name="Lv J."/>
            <person name="Arendt D."/>
            <person name="Savage R."/>
            <person name="Osoegawa K."/>
            <person name="de Jong P."/>
            <person name="Grimwood J."/>
            <person name="Chapman J.A."/>
            <person name="Shapiro H."/>
            <person name="Aerts A."/>
            <person name="Otillar R.P."/>
            <person name="Terry A.Y."/>
            <person name="Boore J.L."/>
            <person name="Grigoriev I.V."/>
            <person name="Lindberg D.R."/>
            <person name="Seaver E.C."/>
            <person name="Weisblat D.A."/>
            <person name="Putnam N.H."/>
            <person name="Rokhsar D.S."/>
        </authorList>
    </citation>
    <scope>NUCLEOTIDE SEQUENCE</scope>
</reference>
<dbReference type="EMBL" id="KB096742">
    <property type="protein sequence ID" value="ESO02279.1"/>
    <property type="molecule type" value="Genomic_DNA"/>
</dbReference>
<name>T1EIH0_HELRO</name>
<evidence type="ECO:0000256" key="4">
    <source>
        <dbReference type="ARBA" id="ARBA00023125"/>
    </source>
</evidence>
<dbReference type="OrthoDB" id="10000452at2759"/>
<dbReference type="HOGENOM" id="CLU_114998_1_0_1"/>
<dbReference type="GO" id="GO:0003723">
    <property type="term" value="F:RNA binding"/>
    <property type="evidence" value="ECO:0007669"/>
    <property type="project" value="InterPro"/>
</dbReference>
<organism evidence="9 10">
    <name type="scientific">Helobdella robusta</name>
    <name type="common">Californian leech</name>
    <dbReference type="NCBI Taxonomy" id="6412"/>
    <lineage>
        <taxon>Eukaryota</taxon>
        <taxon>Metazoa</taxon>
        <taxon>Spiralia</taxon>
        <taxon>Lophotrochozoa</taxon>
        <taxon>Annelida</taxon>
        <taxon>Clitellata</taxon>
        <taxon>Hirudinea</taxon>
        <taxon>Rhynchobdellida</taxon>
        <taxon>Glossiphoniidae</taxon>
        <taxon>Helobdella</taxon>
    </lineage>
</organism>
<evidence type="ECO:0000256" key="3">
    <source>
        <dbReference type="ARBA" id="ARBA00023015"/>
    </source>
</evidence>
<protein>
    <recommendedName>
        <fullName evidence="7">AXH domain-containing protein</fullName>
    </recommendedName>
</protein>
<dbReference type="InParanoid" id="T1EIH0"/>
<dbReference type="eggNOG" id="KOG4053">
    <property type="taxonomic scope" value="Eukaryota"/>
</dbReference>
<dbReference type="RefSeq" id="XP_009019687.1">
    <property type="nucleotide sequence ID" value="XM_009021439.1"/>
</dbReference>
<dbReference type="CTD" id="20196370"/>
<reference evidence="9" key="3">
    <citation type="submission" date="2015-06" db="UniProtKB">
        <authorList>
            <consortium name="EnsemblMetazoa"/>
        </authorList>
    </citation>
    <scope>IDENTIFICATION</scope>
</reference>
<keyword evidence="2" id="KW-0678">Repressor</keyword>
<evidence type="ECO:0000313" key="10">
    <source>
        <dbReference type="Proteomes" id="UP000015101"/>
    </source>
</evidence>
<dbReference type="InterPro" id="IPR003652">
    <property type="entry name" value="Ataxin_AXH_dom"/>
</dbReference>
<dbReference type="InterPro" id="IPR036096">
    <property type="entry name" value="Ataxin_AXH_dom_sf"/>
</dbReference>
<evidence type="ECO:0000313" key="8">
    <source>
        <dbReference type="EMBL" id="ESO02279.1"/>
    </source>
</evidence>
<dbReference type="GO" id="GO:0003677">
    <property type="term" value="F:DNA binding"/>
    <property type="evidence" value="ECO:0007669"/>
    <property type="project" value="UniProtKB-KW"/>
</dbReference>
<accession>T1EIH0</accession>
<keyword evidence="6" id="KW-0539">Nucleus</keyword>
<evidence type="ECO:0000259" key="7">
    <source>
        <dbReference type="PROSITE" id="PS51148"/>
    </source>
</evidence>
<keyword evidence="4" id="KW-0238">DNA-binding</keyword>
<keyword evidence="5" id="KW-0804">Transcription</keyword>
<dbReference type="EnsemblMetazoa" id="HelroT136991">
    <property type="protein sequence ID" value="HelroP136991"/>
    <property type="gene ID" value="HelroG136991"/>
</dbReference>
<dbReference type="Proteomes" id="UP000015101">
    <property type="component" value="Unassembled WGS sequence"/>
</dbReference>
<gene>
    <name evidence="9" type="primary">20196370</name>
    <name evidence="8" type="ORF">HELRODRAFT_136991</name>
</gene>
<keyword evidence="3" id="KW-0805">Transcription regulation</keyword>
<dbReference type="PANTHER" id="PTHR13392:SF13">
    <property type="entry name" value="AXH DOMAIN-CONTAINING PROTEIN"/>
    <property type="match status" value="1"/>
</dbReference>
<dbReference type="AlphaFoldDB" id="T1EIH0"/>
<evidence type="ECO:0000313" key="9">
    <source>
        <dbReference type="EnsemblMetazoa" id="HelroP136991"/>
    </source>
</evidence>